<dbReference type="OrthoDB" id="60033at2759"/>
<evidence type="ECO:0000256" key="10">
    <source>
        <dbReference type="ARBA" id="ARBA00023180"/>
    </source>
</evidence>
<evidence type="ECO:0000256" key="12">
    <source>
        <dbReference type="ARBA" id="ARBA00023293"/>
    </source>
</evidence>
<comment type="similarity">
    <text evidence="13">Belongs to the adenylyl cyclase class-4/guanylyl cyclase family.</text>
</comment>
<proteinExistence type="inferred from homology"/>
<comment type="subcellular location">
    <subcellularLocation>
        <location evidence="1">Membrane</location>
        <topology evidence="1">Single-pass type I membrane protein</topology>
    </subcellularLocation>
</comment>
<dbReference type="Pfam" id="PF08376">
    <property type="entry name" value="NIT"/>
    <property type="match status" value="1"/>
</dbReference>
<protein>
    <recommendedName>
        <fullName evidence="2">guanylate cyclase</fullName>
        <ecNumber evidence="2">4.6.1.2</ecNumber>
    </recommendedName>
</protein>
<dbReference type="SMART" id="SM00044">
    <property type="entry name" value="CYCc"/>
    <property type="match status" value="1"/>
</dbReference>
<dbReference type="Pfam" id="PF07701">
    <property type="entry name" value="HNOBA"/>
    <property type="match status" value="1"/>
</dbReference>
<evidence type="ECO:0000256" key="6">
    <source>
        <dbReference type="ARBA" id="ARBA00022989"/>
    </source>
</evidence>
<feature type="compositionally biased region" description="Basic and acidic residues" evidence="14">
    <location>
        <begin position="44"/>
        <end position="73"/>
    </location>
</feature>
<dbReference type="GO" id="GO:0007168">
    <property type="term" value="P:receptor guanylyl cyclase signaling pathway"/>
    <property type="evidence" value="ECO:0007669"/>
    <property type="project" value="TreeGrafter"/>
</dbReference>
<gene>
    <name evidence="17" type="ORF">Ocin01_12895</name>
</gene>
<dbReference type="PROSITE" id="PS00452">
    <property type="entry name" value="GUANYLATE_CYCLASE_1"/>
    <property type="match status" value="1"/>
</dbReference>
<evidence type="ECO:0000256" key="4">
    <source>
        <dbReference type="ARBA" id="ARBA00022729"/>
    </source>
</evidence>
<feature type="domain" description="Guanylate cyclase" evidence="16">
    <location>
        <begin position="459"/>
        <end position="589"/>
    </location>
</feature>
<name>A0A1D2ML76_ORCCI</name>
<dbReference type="InterPro" id="IPR013587">
    <property type="entry name" value="Nitrate/nitrite_sensing"/>
</dbReference>
<evidence type="ECO:0000256" key="15">
    <source>
        <dbReference type="SAM" id="Phobius"/>
    </source>
</evidence>
<evidence type="ECO:0000313" key="18">
    <source>
        <dbReference type="Proteomes" id="UP000094527"/>
    </source>
</evidence>
<evidence type="ECO:0000259" key="16">
    <source>
        <dbReference type="PROSITE" id="PS50125"/>
    </source>
</evidence>
<keyword evidence="5" id="KW-0547">Nucleotide-binding</keyword>
<dbReference type="EC" id="4.6.1.2" evidence="2"/>
<evidence type="ECO:0000256" key="8">
    <source>
        <dbReference type="ARBA" id="ARBA00023136"/>
    </source>
</evidence>
<keyword evidence="4" id="KW-0732">Signal</keyword>
<evidence type="ECO:0000256" key="14">
    <source>
        <dbReference type="SAM" id="MobiDB-lite"/>
    </source>
</evidence>
<evidence type="ECO:0000256" key="2">
    <source>
        <dbReference type="ARBA" id="ARBA00012202"/>
    </source>
</evidence>
<keyword evidence="18" id="KW-1185">Reference proteome</keyword>
<dbReference type="EMBL" id="LJIJ01000914">
    <property type="protein sequence ID" value="ODM93786.1"/>
    <property type="molecule type" value="Genomic_DNA"/>
</dbReference>
<dbReference type="InterPro" id="IPR050401">
    <property type="entry name" value="Cyclic_nucleotide_synthase"/>
</dbReference>
<feature type="transmembrane region" description="Helical" evidence="15">
    <location>
        <begin position="85"/>
        <end position="107"/>
    </location>
</feature>
<dbReference type="GO" id="GO:0005525">
    <property type="term" value="F:GTP binding"/>
    <property type="evidence" value="ECO:0007669"/>
    <property type="project" value="UniProtKB-KW"/>
</dbReference>
<comment type="caution">
    <text evidence="17">The sequence shown here is derived from an EMBL/GenBank/DDBJ whole genome shotgun (WGS) entry which is preliminary data.</text>
</comment>
<keyword evidence="10" id="KW-0325">Glycoprotein</keyword>
<evidence type="ECO:0000256" key="5">
    <source>
        <dbReference type="ARBA" id="ARBA00022741"/>
    </source>
</evidence>
<dbReference type="AlphaFoldDB" id="A0A1D2ML76"/>
<dbReference type="OMA" id="HRAKQMS"/>
<evidence type="ECO:0000256" key="13">
    <source>
        <dbReference type="RuleBase" id="RU000405"/>
    </source>
</evidence>
<keyword evidence="11 13" id="KW-0456">Lyase</keyword>
<dbReference type="GO" id="GO:0004016">
    <property type="term" value="F:adenylate cyclase activity"/>
    <property type="evidence" value="ECO:0007669"/>
    <property type="project" value="TreeGrafter"/>
</dbReference>
<dbReference type="SUPFAM" id="SSF55073">
    <property type="entry name" value="Nucleotide cyclase"/>
    <property type="match status" value="1"/>
</dbReference>
<dbReference type="STRING" id="48709.A0A1D2ML76"/>
<dbReference type="InterPro" id="IPR001054">
    <property type="entry name" value="A/G_cyclase"/>
</dbReference>
<dbReference type="InterPro" id="IPR011645">
    <property type="entry name" value="HNOB_dom_associated"/>
</dbReference>
<dbReference type="PANTHER" id="PTHR11920">
    <property type="entry name" value="GUANYLYL CYCLASE"/>
    <property type="match status" value="1"/>
</dbReference>
<dbReference type="GO" id="GO:0004383">
    <property type="term" value="F:guanylate cyclase activity"/>
    <property type="evidence" value="ECO:0007669"/>
    <property type="project" value="UniProtKB-EC"/>
</dbReference>
<keyword evidence="12" id="KW-0141">cGMP biosynthesis</keyword>
<evidence type="ECO:0000256" key="7">
    <source>
        <dbReference type="ARBA" id="ARBA00023134"/>
    </source>
</evidence>
<evidence type="ECO:0000256" key="9">
    <source>
        <dbReference type="ARBA" id="ARBA00023170"/>
    </source>
</evidence>
<accession>A0A1D2ML76</accession>
<sequence length="666" mass="76510">MFAPKINQSNNSKSQFFQFVEASLKNLDKLRLNTRRDSKRVKPARHEEDDEIHRDSITSESSKDKFNRSCRNKDHQRKLQTVQMIILPFIPIVALITQNLLGLQLVLQYQDEVQELDEQVAVAGDVAKLISHLQWERSEVAYFIFLNGSTIRANLTDRFFTTDGAINQMEYWPDIHPESSGARATFKSKLHFQVRLDEFRSRIGSNETKIYQVIEYYTQLNRVLLDFLTNEIKETNNSNVWRFLISYKNLLRSAENFGISLVYGINYFGRGELTPPNYIEYIRHDVLGMDYLNSSLEMASTANQYYKGVIDTLANFTALDKMRIKILLNERQPSNVEESIYYFESMSDFIVELRNLQRMIRTTIKETVSGNLQEANREAMIAIFVVILVLLVSPIIILMVHKATSTIKMFAEHLMEKADELRKEKVKSDRLLFQMLPPTVAQQLKQKRQVQAQIYDQASVYFSDIVGFTTIAAQSTPLEVVTFLNAVYKLFDARIEQYDVYKVETIGDAYMVCSGLPKPNGRLHAFEIATMAIDLLRQASVFRIPHRPNEHLRIRIGLHTGPVCAGVVGTKMPRYCLFGDTVNTASRMESTSEPLKIHISSQMKAALDVIGGFHIEYRGMIDVKGKGMMETYWLLGTVGQLERCETLDSTQSFDCATEPAFMEELR</sequence>
<feature type="transmembrane region" description="Helical" evidence="15">
    <location>
        <begin position="379"/>
        <end position="400"/>
    </location>
</feature>
<dbReference type="GO" id="GO:0005886">
    <property type="term" value="C:plasma membrane"/>
    <property type="evidence" value="ECO:0007669"/>
    <property type="project" value="TreeGrafter"/>
</dbReference>
<dbReference type="InterPro" id="IPR018297">
    <property type="entry name" value="A/G_cyclase_CS"/>
</dbReference>
<dbReference type="PROSITE" id="PS50125">
    <property type="entry name" value="GUANYLATE_CYCLASE_2"/>
    <property type="match status" value="1"/>
</dbReference>
<dbReference type="Gene3D" id="6.10.250.780">
    <property type="match status" value="1"/>
</dbReference>
<keyword evidence="6 15" id="KW-1133">Transmembrane helix</keyword>
<dbReference type="PANTHER" id="PTHR11920:SF504">
    <property type="entry name" value="GUANYLATE CYCLASE"/>
    <property type="match status" value="1"/>
</dbReference>
<feature type="region of interest" description="Disordered" evidence="14">
    <location>
        <begin position="35"/>
        <end position="73"/>
    </location>
</feature>
<evidence type="ECO:0000256" key="1">
    <source>
        <dbReference type="ARBA" id="ARBA00004479"/>
    </source>
</evidence>
<dbReference type="GO" id="GO:0035556">
    <property type="term" value="P:intracellular signal transduction"/>
    <property type="evidence" value="ECO:0007669"/>
    <property type="project" value="InterPro"/>
</dbReference>
<evidence type="ECO:0000256" key="3">
    <source>
        <dbReference type="ARBA" id="ARBA00022692"/>
    </source>
</evidence>
<organism evidence="17 18">
    <name type="scientific">Orchesella cincta</name>
    <name type="common">Springtail</name>
    <name type="synonym">Podura cincta</name>
    <dbReference type="NCBI Taxonomy" id="48709"/>
    <lineage>
        <taxon>Eukaryota</taxon>
        <taxon>Metazoa</taxon>
        <taxon>Ecdysozoa</taxon>
        <taxon>Arthropoda</taxon>
        <taxon>Hexapoda</taxon>
        <taxon>Collembola</taxon>
        <taxon>Entomobryomorpha</taxon>
        <taxon>Entomobryoidea</taxon>
        <taxon>Orchesellidae</taxon>
        <taxon>Orchesellinae</taxon>
        <taxon>Orchesella</taxon>
    </lineage>
</organism>
<dbReference type="Proteomes" id="UP000094527">
    <property type="component" value="Unassembled WGS sequence"/>
</dbReference>
<dbReference type="InterPro" id="IPR029787">
    <property type="entry name" value="Nucleotide_cyclase"/>
</dbReference>
<keyword evidence="7" id="KW-0342">GTP-binding</keyword>
<evidence type="ECO:0000256" key="11">
    <source>
        <dbReference type="ARBA" id="ARBA00023239"/>
    </source>
</evidence>
<keyword evidence="8 15" id="KW-0472">Membrane</keyword>
<evidence type="ECO:0000313" key="17">
    <source>
        <dbReference type="EMBL" id="ODM93786.1"/>
    </source>
</evidence>
<keyword evidence="3 15" id="KW-0812">Transmembrane</keyword>
<reference evidence="17 18" key="1">
    <citation type="journal article" date="2016" name="Genome Biol. Evol.">
        <title>Gene Family Evolution Reflects Adaptation to Soil Environmental Stressors in the Genome of the Collembolan Orchesella cincta.</title>
        <authorList>
            <person name="Faddeeva-Vakhrusheva A."/>
            <person name="Derks M.F."/>
            <person name="Anvar S.Y."/>
            <person name="Agamennone V."/>
            <person name="Suring W."/>
            <person name="Smit S."/>
            <person name="van Straalen N.M."/>
            <person name="Roelofs D."/>
        </authorList>
    </citation>
    <scope>NUCLEOTIDE SEQUENCE [LARGE SCALE GENOMIC DNA]</scope>
    <source>
        <tissue evidence="17">Mixed pool</tissue>
    </source>
</reference>
<dbReference type="CDD" id="cd07302">
    <property type="entry name" value="CHD"/>
    <property type="match status" value="1"/>
</dbReference>
<dbReference type="GO" id="GO:0001653">
    <property type="term" value="F:peptide receptor activity"/>
    <property type="evidence" value="ECO:0007669"/>
    <property type="project" value="TreeGrafter"/>
</dbReference>
<dbReference type="Pfam" id="PF00211">
    <property type="entry name" value="Guanylate_cyc"/>
    <property type="match status" value="1"/>
</dbReference>
<keyword evidence="9 17" id="KW-0675">Receptor</keyword>
<dbReference type="Gene3D" id="3.30.70.1230">
    <property type="entry name" value="Nucleotide cyclase"/>
    <property type="match status" value="1"/>
</dbReference>
<dbReference type="FunFam" id="3.30.70.1230:FF:000004">
    <property type="entry name" value="Guanylate cyclase"/>
    <property type="match status" value="1"/>
</dbReference>